<evidence type="ECO:0000313" key="4">
    <source>
        <dbReference type="Proteomes" id="UP000008022"/>
    </source>
</evidence>
<dbReference type="Proteomes" id="UP000008022">
    <property type="component" value="Unassembled WGS sequence"/>
</dbReference>
<proteinExistence type="predicted"/>
<dbReference type="Gramene" id="ORUFI08G13450.1">
    <property type="protein sequence ID" value="ORUFI08G13450.1"/>
    <property type="gene ID" value="ORUFI08G13450"/>
</dbReference>
<dbReference type="HOGENOM" id="CLU_2709148_0_0_1"/>
<accession>A0A0E0QHW6</accession>
<feature type="signal peptide" evidence="2">
    <location>
        <begin position="1"/>
        <end position="20"/>
    </location>
</feature>
<keyword evidence="1" id="KW-1133">Transmembrane helix</keyword>
<evidence type="ECO:0000313" key="3">
    <source>
        <dbReference type="EnsemblPlants" id="ORUFI08G13450.1"/>
    </source>
</evidence>
<feature type="transmembrane region" description="Helical" evidence="1">
    <location>
        <begin position="44"/>
        <end position="61"/>
    </location>
</feature>
<reference evidence="3" key="2">
    <citation type="submission" date="2015-06" db="UniProtKB">
        <authorList>
            <consortium name="EnsemblPlants"/>
        </authorList>
    </citation>
    <scope>IDENTIFICATION</scope>
</reference>
<keyword evidence="1" id="KW-0812">Transmembrane</keyword>
<dbReference type="AlphaFoldDB" id="A0A0E0QHW6"/>
<keyword evidence="4" id="KW-1185">Reference proteome</keyword>
<reference evidence="4" key="1">
    <citation type="submission" date="2013-06" db="EMBL/GenBank/DDBJ databases">
        <authorList>
            <person name="Zhao Q."/>
        </authorList>
    </citation>
    <scope>NUCLEOTIDE SEQUENCE</scope>
    <source>
        <strain evidence="4">cv. W1943</strain>
    </source>
</reference>
<dbReference type="EnsemblPlants" id="ORUFI08G13450.1">
    <property type="protein sequence ID" value="ORUFI08G13450.1"/>
    <property type="gene ID" value="ORUFI08G13450"/>
</dbReference>
<evidence type="ECO:0000256" key="1">
    <source>
        <dbReference type="SAM" id="Phobius"/>
    </source>
</evidence>
<evidence type="ECO:0000256" key="2">
    <source>
        <dbReference type="SAM" id="SignalP"/>
    </source>
</evidence>
<protein>
    <submittedName>
        <fullName evidence="3">Uncharacterized protein</fullName>
    </submittedName>
</protein>
<feature type="chain" id="PRO_5002371250" evidence="2">
    <location>
        <begin position="21"/>
        <end position="73"/>
    </location>
</feature>
<dbReference type="PANTHER" id="PTHR34964">
    <property type="entry name" value="MEMBRANE LIPOPROTEIN-RELATED"/>
    <property type="match status" value="1"/>
</dbReference>
<organism evidence="3 4">
    <name type="scientific">Oryza rufipogon</name>
    <name type="common">Brownbeard rice</name>
    <name type="synonym">Asian wild rice</name>
    <dbReference type="NCBI Taxonomy" id="4529"/>
    <lineage>
        <taxon>Eukaryota</taxon>
        <taxon>Viridiplantae</taxon>
        <taxon>Streptophyta</taxon>
        <taxon>Embryophyta</taxon>
        <taxon>Tracheophyta</taxon>
        <taxon>Spermatophyta</taxon>
        <taxon>Magnoliopsida</taxon>
        <taxon>Liliopsida</taxon>
        <taxon>Poales</taxon>
        <taxon>Poaceae</taxon>
        <taxon>BOP clade</taxon>
        <taxon>Oryzoideae</taxon>
        <taxon>Oryzeae</taxon>
        <taxon>Oryzinae</taxon>
        <taxon>Oryza</taxon>
    </lineage>
</organism>
<keyword evidence="2" id="KW-0732">Signal</keyword>
<name>A0A0E0QHW6_ORYRU</name>
<sequence length="73" mass="7787">MVTALALLLFSVLTGGGCLAGYIVLLSNETPHWLPAVGRMDVLQAFLSVLAATCTAQEFLLGHRVSIPDRFLS</sequence>
<keyword evidence="1" id="KW-0472">Membrane</keyword>
<dbReference type="PANTHER" id="PTHR34964:SF1">
    <property type="entry name" value="MEMBRANE LIPOPROTEIN"/>
    <property type="match status" value="1"/>
</dbReference>